<gene>
    <name evidence="8" type="ORF">DU478_06900</name>
</gene>
<dbReference type="GO" id="GO:0016020">
    <property type="term" value="C:membrane"/>
    <property type="evidence" value="ECO:0007669"/>
    <property type="project" value="UniProtKB-SubCell"/>
</dbReference>
<evidence type="ECO:0000256" key="1">
    <source>
        <dbReference type="ARBA" id="ARBA00004141"/>
    </source>
</evidence>
<dbReference type="PANTHER" id="PTHR32322:SF2">
    <property type="entry name" value="EAMA DOMAIN-CONTAINING PROTEIN"/>
    <property type="match status" value="1"/>
</dbReference>
<evidence type="ECO:0000256" key="4">
    <source>
        <dbReference type="ARBA" id="ARBA00022989"/>
    </source>
</evidence>
<evidence type="ECO:0000313" key="8">
    <source>
        <dbReference type="EMBL" id="RDD67438.1"/>
    </source>
</evidence>
<comment type="caution">
    <text evidence="8">The sequence shown here is derived from an EMBL/GenBank/DDBJ whole genome shotgun (WGS) entry which is preliminary data.</text>
</comment>
<feature type="transmembrane region" description="Helical" evidence="6">
    <location>
        <begin position="123"/>
        <end position="145"/>
    </location>
</feature>
<dbReference type="OrthoDB" id="7340103at2"/>
<evidence type="ECO:0000256" key="2">
    <source>
        <dbReference type="ARBA" id="ARBA00007362"/>
    </source>
</evidence>
<dbReference type="RefSeq" id="WP_114510188.1">
    <property type="nucleotide sequence ID" value="NZ_QPMK01000003.1"/>
</dbReference>
<dbReference type="InterPro" id="IPR037185">
    <property type="entry name" value="EmrE-like"/>
</dbReference>
<protein>
    <submittedName>
        <fullName evidence="8">DMT family transporter</fullName>
    </submittedName>
</protein>
<feature type="transmembrane region" description="Helical" evidence="6">
    <location>
        <begin position="182"/>
        <end position="203"/>
    </location>
</feature>
<evidence type="ECO:0000256" key="6">
    <source>
        <dbReference type="SAM" id="Phobius"/>
    </source>
</evidence>
<evidence type="ECO:0000256" key="3">
    <source>
        <dbReference type="ARBA" id="ARBA00022692"/>
    </source>
</evidence>
<dbReference type="AlphaFoldDB" id="A0A369TQ91"/>
<feature type="transmembrane region" description="Helical" evidence="6">
    <location>
        <begin position="215"/>
        <end position="236"/>
    </location>
</feature>
<dbReference type="Proteomes" id="UP000253977">
    <property type="component" value="Unassembled WGS sequence"/>
</dbReference>
<accession>A0A369TQ91</accession>
<dbReference type="EMBL" id="QPMK01000003">
    <property type="protein sequence ID" value="RDD67438.1"/>
    <property type="molecule type" value="Genomic_DNA"/>
</dbReference>
<feature type="transmembrane region" description="Helical" evidence="6">
    <location>
        <begin position="272"/>
        <end position="291"/>
    </location>
</feature>
<name>A0A369TQ91_9RHOB</name>
<keyword evidence="5 6" id="KW-0472">Membrane</keyword>
<evidence type="ECO:0000256" key="5">
    <source>
        <dbReference type="ARBA" id="ARBA00023136"/>
    </source>
</evidence>
<keyword evidence="4 6" id="KW-1133">Transmembrane helix</keyword>
<dbReference type="InterPro" id="IPR050638">
    <property type="entry name" value="AA-Vitamin_Transporters"/>
</dbReference>
<comment type="similarity">
    <text evidence="2">Belongs to the EamA transporter family.</text>
</comment>
<dbReference type="InterPro" id="IPR000620">
    <property type="entry name" value="EamA_dom"/>
</dbReference>
<feature type="transmembrane region" description="Helical" evidence="6">
    <location>
        <begin position="7"/>
        <end position="26"/>
    </location>
</feature>
<reference evidence="8 9" key="1">
    <citation type="submission" date="2018-07" db="EMBL/GenBank/DDBJ databases">
        <title>Thalassococcus profundi sp. nov., a marine bacterium isolated from deep seawater of Okinawa Trough.</title>
        <authorList>
            <person name="Yu M."/>
        </authorList>
    </citation>
    <scope>NUCLEOTIDE SEQUENCE [LARGE SCALE GENOMIC DNA]</scope>
    <source>
        <strain evidence="8 9">WRAS1</strain>
    </source>
</reference>
<evidence type="ECO:0000259" key="7">
    <source>
        <dbReference type="Pfam" id="PF00892"/>
    </source>
</evidence>
<feature type="transmembrane region" description="Helical" evidence="6">
    <location>
        <begin position="70"/>
        <end position="88"/>
    </location>
</feature>
<comment type="subcellular location">
    <subcellularLocation>
        <location evidence="1">Membrane</location>
        <topology evidence="1">Multi-pass membrane protein</topology>
    </subcellularLocation>
</comment>
<dbReference type="Pfam" id="PF00892">
    <property type="entry name" value="EamA"/>
    <property type="match status" value="1"/>
</dbReference>
<feature type="domain" description="EamA" evidence="7">
    <location>
        <begin position="14"/>
        <end position="139"/>
    </location>
</feature>
<keyword evidence="3 6" id="KW-0812">Transmembrane</keyword>
<dbReference type="SUPFAM" id="SSF103481">
    <property type="entry name" value="Multidrug resistance efflux transporter EmrE"/>
    <property type="match status" value="2"/>
</dbReference>
<organism evidence="8 9">
    <name type="scientific">Thalassococcus profundi</name>
    <dbReference type="NCBI Taxonomy" id="2282382"/>
    <lineage>
        <taxon>Bacteria</taxon>
        <taxon>Pseudomonadati</taxon>
        <taxon>Pseudomonadota</taxon>
        <taxon>Alphaproteobacteria</taxon>
        <taxon>Rhodobacterales</taxon>
        <taxon>Roseobacteraceae</taxon>
        <taxon>Thalassococcus</taxon>
    </lineage>
</organism>
<feature type="transmembrane region" description="Helical" evidence="6">
    <location>
        <begin position="94"/>
        <end position="116"/>
    </location>
</feature>
<evidence type="ECO:0000313" key="9">
    <source>
        <dbReference type="Proteomes" id="UP000253977"/>
    </source>
</evidence>
<feature type="transmembrane region" description="Helical" evidence="6">
    <location>
        <begin position="151"/>
        <end position="170"/>
    </location>
</feature>
<keyword evidence="9" id="KW-1185">Reference proteome</keyword>
<dbReference type="PANTHER" id="PTHR32322">
    <property type="entry name" value="INNER MEMBRANE TRANSPORTER"/>
    <property type="match status" value="1"/>
</dbReference>
<sequence length="296" mass="31012">MTDARLSFLASFITAGTGMLWGFYWLPVRRVEEAGLSGAWGSLVIVALAALLLMPVAFARRAHLRSADPGALAAVALGGGAFVLYSVGLVYGRVAIVVLLFFLTPVWSVLLARFVLGWHTPRLRLMAIGLGLCGLAVMLSAGGTVPWPRSTGEWCGLVSGLLWSLATTGIRLRPAMAPPEATFIFACGACVMAAIAAPLFAPWTPGLLTQALPSAFGWALAAAGLWWALSMAGLMWATARLEPARVGILLMSEVLVAAVSAAWLAGETLNSVELAGGALVLCAGLFEVWPVRKPRG</sequence>
<proteinExistence type="inferred from homology"/>
<feature type="transmembrane region" description="Helical" evidence="6">
    <location>
        <begin position="248"/>
        <end position="266"/>
    </location>
</feature>
<feature type="transmembrane region" description="Helical" evidence="6">
    <location>
        <begin position="38"/>
        <end position="58"/>
    </location>
</feature>